<name>A0A2P2EAI6_9PROT</name>
<dbReference type="Pfam" id="PF00144">
    <property type="entry name" value="Beta-lactamase"/>
    <property type="match status" value="1"/>
</dbReference>
<keyword evidence="3" id="KW-1185">Reference proteome</keyword>
<dbReference type="InterPro" id="IPR050789">
    <property type="entry name" value="Diverse_Enzym_Activities"/>
</dbReference>
<dbReference type="Proteomes" id="UP000245086">
    <property type="component" value="Unassembled WGS sequence"/>
</dbReference>
<dbReference type="OrthoDB" id="9814204at2"/>
<gene>
    <name evidence="2" type="primary">nylB_1</name>
    <name evidence="2" type="ORF">PbB2_01759</name>
</gene>
<accession>A0A2P2EAI6</accession>
<dbReference type="RefSeq" id="WP_108984962.1">
    <property type="nucleotide sequence ID" value="NZ_BFBR01000005.1"/>
</dbReference>
<dbReference type="InterPro" id="IPR001466">
    <property type="entry name" value="Beta-lactam-related"/>
</dbReference>
<evidence type="ECO:0000313" key="3">
    <source>
        <dbReference type="Proteomes" id="UP000245086"/>
    </source>
</evidence>
<dbReference type="InterPro" id="IPR012338">
    <property type="entry name" value="Beta-lactam/transpept-like"/>
</dbReference>
<dbReference type="PANTHER" id="PTHR43283">
    <property type="entry name" value="BETA-LACTAMASE-RELATED"/>
    <property type="match status" value="1"/>
</dbReference>
<dbReference type="PANTHER" id="PTHR43283:SF14">
    <property type="entry name" value="BLL8153 PROTEIN"/>
    <property type="match status" value="1"/>
</dbReference>
<keyword evidence="2" id="KW-0378">Hydrolase</keyword>
<organism evidence="2 3">
    <name type="scientific">Candidatus Phycosocius bacilliformis</name>
    <dbReference type="NCBI Taxonomy" id="1445552"/>
    <lineage>
        <taxon>Bacteria</taxon>
        <taxon>Pseudomonadati</taxon>
        <taxon>Pseudomonadota</taxon>
        <taxon>Alphaproteobacteria</taxon>
        <taxon>Caulobacterales</taxon>
        <taxon>Caulobacterales incertae sedis</taxon>
        <taxon>Candidatus Phycosocius</taxon>
    </lineage>
</organism>
<protein>
    <submittedName>
        <fullName evidence="2">6-aminohexanoate-dimer hydrolase</fullName>
        <ecNumber evidence="2">3.5.1.46</ecNumber>
    </submittedName>
</protein>
<feature type="domain" description="Beta-lactamase-related" evidence="1">
    <location>
        <begin position="93"/>
        <end position="385"/>
    </location>
</feature>
<comment type="caution">
    <text evidence="2">The sequence shown here is derived from an EMBL/GenBank/DDBJ whole genome shotgun (WGS) entry which is preliminary data.</text>
</comment>
<sequence length="411" mass="44053">MKKGILGPALGLVVLALVGGGVVAYSGLDKETKGILAQMPTNKDLLFWSIPQRDAAFRGMDRLTFLAKSRVVEAGPNVLPLPAGKPLEVPGIDAFMQSQRSAGIVILQDGKVRLEKYGLGFDAQGRWTSFSVAKSFTSTLVGAAIQDGYIKSLSDKVSTYVPGLKGSAYDDVTVEQLLTMSSGVAWNEDYEDPNADVAKFNNAKPEGGLDATTSYMRKLPRAHPPGTVWHYNTGETNLVGILVASATGKHLADYLSEKIWKPFGMEQQATWLLNATGQEIAGCCLQMATRDYARMGLFVLNGGKAGDTQVVPADWFAKATTKKMDIGSPGRGYGFQWWTYDDGSVAAQGIFGQGIFIDPKRRLVIASNANWTRANEGPEPAERQIFYQKVQAALDAEAAASAGAAPTTSGK</sequence>
<dbReference type="SUPFAM" id="SSF56601">
    <property type="entry name" value="beta-lactamase/transpeptidase-like"/>
    <property type="match status" value="1"/>
</dbReference>
<dbReference type="AlphaFoldDB" id="A0A2P2EAI6"/>
<proteinExistence type="predicted"/>
<dbReference type="EMBL" id="BFBR01000005">
    <property type="protein sequence ID" value="GBF58088.1"/>
    <property type="molecule type" value="Genomic_DNA"/>
</dbReference>
<reference evidence="2 3" key="1">
    <citation type="journal article" date="2018" name="Genome Announc.">
        <title>Draft Genome Sequence of "Candidatus Phycosocius bacilliformis," an Alphaproteobacterial Ectosymbiont of the Hydrocarbon-Producing Green Alga Botryococcus braunii.</title>
        <authorList>
            <person name="Tanabe Y."/>
            <person name="Yamaguchi H."/>
            <person name="Watanabe M.M."/>
        </authorList>
    </citation>
    <scope>NUCLEOTIDE SEQUENCE [LARGE SCALE GENOMIC DNA]</scope>
    <source>
        <strain evidence="2 3">BOTRYCO-2</strain>
    </source>
</reference>
<dbReference type="Gene3D" id="3.40.710.10">
    <property type="entry name" value="DD-peptidase/beta-lactamase superfamily"/>
    <property type="match status" value="1"/>
</dbReference>
<evidence type="ECO:0000313" key="2">
    <source>
        <dbReference type="EMBL" id="GBF58088.1"/>
    </source>
</evidence>
<dbReference type="EC" id="3.5.1.46" evidence="2"/>
<evidence type="ECO:0000259" key="1">
    <source>
        <dbReference type="Pfam" id="PF00144"/>
    </source>
</evidence>
<dbReference type="GO" id="GO:0019875">
    <property type="term" value="F:6-aminohexanoate-dimer hydrolase activity"/>
    <property type="evidence" value="ECO:0007669"/>
    <property type="project" value="UniProtKB-EC"/>
</dbReference>